<dbReference type="EMBL" id="QRIN01000041">
    <property type="protein sequence ID" value="RHG64675.1"/>
    <property type="molecule type" value="Genomic_DNA"/>
</dbReference>
<protein>
    <submittedName>
        <fullName evidence="2">PaaI family thioesterase</fullName>
    </submittedName>
</protein>
<name>A0A414UJC8_9BACT</name>
<evidence type="ECO:0000313" key="2">
    <source>
        <dbReference type="EMBL" id="RHG64675.1"/>
    </source>
</evidence>
<dbReference type="CDD" id="cd03443">
    <property type="entry name" value="PaaI_thioesterase"/>
    <property type="match status" value="1"/>
</dbReference>
<dbReference type="GO" id="GO:0016790">
    <property type="term" value="F:thiolester hydrolase activity"/>
    <property type="evidence" value="ECO:0007669"/>
    <property type="project" value="UniProtKB-ARBA"/>
</dbReference>
<dbReference type="Gene3D" id="3.10.129.10">
    <property type="entry name" value="Hotdog Thioesterase"/>
    <property type="match status" value="1"/>
</dbReference>
<organism evidence="2 3">
    <name type="scientific">Segatella copri</name>
    <dbReference type="NCBI Taxonomy" id="165179"/>
    <lineage>
        <taxon>Bacteria</taxon>
        <taxon>Pseudomonadati</taxon>
        <taxon>Bacteroidota</taxon>
        <taxon>Bacteroidia</taxon>
        <taxon>Bacteroidales</taxon>
        <taxon>Prevotellaceae</taxon>
        <taxon>Segatella</taxon>
    </lineage>
</organism>
<accession>A0A414UJC8</accession>
<dbReference type="PANTHER" id="PTHR47260">
    <property type="entry name" value="UPF0644 PROTEIN PB2B4.06"/>
    <property type="match status" value="1"/>
</dbReference>
<proteinExistence type="predicted"/>
<gene>
    <name evidence="2" type="ORF">DW250_10100</name>
</gene>
<dbReference type="Proteomes" id="UP000286501">
    <property type="component" value="Unassembled WGS sequence"/>
</dbReference>
<feature type="domain" description="Thioesterase" evidence="1">
    <location>
        <begin position="53"/>
        <end position="128"/>
    </location>
</feature>
<dbReference type="Pfam" id="PF03061">
    <property type="entry name" value="4HBT"/>
    <property type="match status" value="1"/>
</dbReference>
<dbReference type="InterPro" id="IPR006683">
    <property type="entry name" value="Thioestr_dom"/>
</dbReference>
<dbReference type="PANTHER" id="PTHR47260:SF3">
    <property type="entry name" value="THIOESTERASE FAMILY PROTEIN (AFU_ORTHOLOGUE AFUA_7G03960)"/>
    <property type="match status" value="1"/>
</dbReference>
<dbReference type="SUPFAM" id="SSF54637">
    <property type="entry name" value="Thioesterase/thiol ester dehydrase-isomerase"/>
    <property type="match status" value="1"/>
</dbReference>
<evidence type="ECO:0000259" key="1">
    <source>
        <dbReference type="Pfam" id="PF03061"/>
    </source>
</evidence>
<dbReference type="AlphaFoldDB" id="A0A414UJC8"/>
<evidence type="ECO:0000313" key="3">
    <source>
        <dbReference type="Proteomes" id="UP000286501"/>
    </source>
</evidence>
<dbReference type="InterPro" id="IPR052061">
    <property type="entry name" value="PTE-AB_protein"/>
</dbReference>
<sequence length="159" mass="17898">MKKILNPYLNKEGYNCVCCAPNNPVGLHLEFWEEGEDVLTIWNPGENYQGWINTLHGGIISMLMDEVAGWVINRKLQTTGVTMQLNVKYKKPVMTIDSQITVRGHIASQRRNIVTIHLTLENSKGEVCDEGEAIYFTFGPDKAKEMGFDCCKVEGEVMG</sequence>
<dbReference type="InterPro" id="IPR029069">
    <property type="entry name" value="HotDog_dom_sf"/>
</dbReference>
<reference evidence="2 3" key="1">
    <citation type="submission" date="2018-08" db="EMBL/GenBank/DDBJ databases">
        <title>A genome reference for cultivated species of the human gut microbiota.</title>
        <authorList>
            <person name="Zou Y."/>
            <person name="Xue W."/>
            <person name="Luo G."/>
        </authorList>
    </citation>
    <scope>NUCLEOTIDE SEQUENCE [LARGE SCALE GENOMIC DNA]</scope>
    <source>
        <strain evidence="2 3">AM22-1</strain>
    </source>
</reference>
<dbReference type="RefSeq" id="WP_118201126.1">
    <property type="nucleotide sequence ID" value="NZ_QRIE01000042.1"/>
</dbReference>
<comment type="caution">
    <text evidence="2">The sequence shown here is derived from an EMBL/GenBank/DDBJ whole genome shotgun (WGS) entry which is preliminary data.</text>
</comment>